<dbReference type="AlphaFoldDB" id="A0A069S4T0"/>
<dbReference type="RefSeq" id="WP_005849165.1">
    <property type="nucleotide sequence ID" value="NZ_JNHM01000143.1"/>
</dbReference>
<sequence>MKKVILFMAGILASMMLNAQSRWSVTPEAGLVVNKENEGTSVTLGFKAGAGVLYQLKEGVGKKPSFGLKSGVYILMQKGGYHPMSWGNISTGGGFSMDYEKTNVESTRYYLQLPVMAHWGFKLCDDVRLKLAVGPYVAVGIGGRTNAYVSSSKYNIDEETGVGQYEYRNDYYRFGTFKGKTVNEEFGFEASPRLDWGGTASVGIAVKRISFTIGYDLAWGKYNKEQNDLRIRNHMVSFTSGYSF</sequence>
<dbReference type="PATRIC" id="fig|1339352.3.peg.3643"/>
<feature type="signal peptide" evidence="1">
    <location>
        <begin position="1"/>
        <end position="19"/>
    </location>
</feature>
<name>A0A069S4T0_PHOVU</name>
<protein>
    <submittedName>
        <fullName evidence="3">Outer membrane beta-barrel domain protein</fullName>
    </submittedName>
</protein>
<evidence type="ECO:0000256" key="1">
    <source>
        <dbReference type="SAM" id="SignalP"/>
    </source>
</evidence>
<gene>
    <name evidence="3" type="ORF">M099_3885</name>
</gene>
<evidence type="ECO:0000259" key="2">
    <source>
        <dbReference type="Pfam" id="PF13568"/>
    </source>
</evidence>
<proteinExistence type="predicted"/>
<dbReference type="Pfam" id="PF13568">
    <property type="entry name" value="OMP_b-brl_2"/>
    <property type="match status" value="1"/>
</dbReference>
<feature type="domain" description="Outer membrane protein beta-barrel" evidence="2">
    <location>
        <begin position="19"/>
        <end position="217"/>
    </location>
</feature>
<accession>A0A069S4T0</accession>
<comment type="caution">
    <text evidence="3">The sequence shown here is derived from an EMBL/GenBank/DDBJ whole genome shotgun (WGS) entry which is preliminary data.</text>
</comment>
<dbReference type="Proteomes" id="UP000027661">
    <property type="component" value="Unassembled WGS sequence"/>
</dbReference>
<organism evidence="3 4">
    <name type="scientific">Phocaeicola vulgatus str. 3975 RP4</name>
    <dbReference type="NCBI Taxonomy" id="1339352"/>
    <lineage>
        <taxon>Bacteria</taxon>
        <taxon>Pseudomonadati</taxon>
        <taxon>Bacteroidota</taxon>
        <taxon>Bacteroidia</taxon>
        <taxon>Bacteroidales</taxon>
        <taxon>Bacteroidaceae</taxon>
        <taxon>Phocaeicola</taxon>
    </lineage>
</organism>
<keyword evidence="1" id="KW-0732">Signal</keyword>
<dbReference type="EMBL" id="JNHM01000143">
    <property type="protein sequence ID" value="KDS45476.1"/>
    <property type="molecule type" value="Genomic_DNA"/>
</dbReference>
<dbReference type="InterPro" id="IPR025665">
    <property type="entry name" value="Beta-barrel_OMP_2"/>
</dbReference>
<evidence type="ECO:0000313" key="3">
    <source>
        <dbReference type="EMBL" id="KDS45476.1"/>
    </source>
</evidence>
<evidence type="ECO:0000313" key="4">
    <source>
        <dbReference type="Proteomes" id="UP000027661"/>
    </source>
</evidence>
<reference evidence="3 4" key="1">
    <citation type="submission" date="2014-04" db="EMBL/GenBank/DDBJ databases">
        <authorList>
            <person name="Sears C."/>
            <person name="Carroll K."/>
            <person name="Sack B.R."/>
            <person name="Qadri F."/>
            <person name="Myers L.L."/>
            <person name="Chung G.-T."/>
            <person name="Escheverria P."/>
            <person name="Fraser C.M."/>
            <person name="Sadzewicz L."/>
            <person name="Shefchek K.A."/>
            <person name="Tallon L."/>
            <person name="Das S.P."/>
            <person name="Daugherty S."/>
            <person name="Mongodin E.F."/>
        </authorList>
    </citation>
    <scope>NUCLEOTIDE SEQUENCE [LARGE SCALE GENOMIC DNA]</scope>
    <source>
        <strain evidence="3 4">3975 RP4</strain>
    </source>
</reference>
<feature type="chain" id="PRO_5001668781" evidence="1">
    <location>
        <begin position="20"/>
        <end position="244"/>
    </location>
</feature>